<reference evidence="4" key="1">
    <citation type="journal article" date="2015" name="Nature">
        <title>Complex archaea that bridge the gap between prokaryotes and eukaryotes.</title>
        <authorList>
            <person name="Spang A."/>
            <person name="Saw J.H."/>
            <person name="Jorgensen S.L."/>
            <person name="Zaremba-Niedzwiedzka K."/>
            <person name="Martijn J."/>
            <person name="Lind A.E."/>
            <person name="van Eijk R."/>
            <person name="Schleper C."/>
            <person name="Guy L."/>
            <person name="Ettema T.J."/>
        </authorList>
    </citation>
    <scope>NUCLEOTIDE SEQUENCE</scope>
</reference>
<name>A0A0F9UBY5_9ZZZZ</name>
<evidence type="ECO:0000256" key="2">
    <source>
        <dbReference type="ARBA" id="ARBA00023172"/>
    </source>
</evidence>
<evidence type="ECO:0000256" key="1">
    <source>
        <dbReference type="ARBA" id="ARBA00023054"/>
    </source>
</evidence>
<organism evidence="4">
    <name type="scientific">marine sediment metagenome</name>
    <dbReference type="NCBI Taxonomy" id="412755"/>
    <lineage>
        <taxon>unclassified sequences</taxon>
        <taxon>metagenomes</taxon>
        <taxon>ecological metagenomes</taxon>
    </lineage>
</organism>
<dbReference type="InterPro" id="IPR003798">
    <property type="entry name" value="DNA_recombination_RmuC"/>
</dbReference>
<keyword evidence="3" id="KW-0472">Membrane</keyword>
<accession>A0A0F9UBY5</accession>
<dbReference type="PANTHER" id="PTHR30563">
    <property type="entry name" value="DNA RECOMBINATION PROTEIN RMUC"/>
    <property type="match status" value="1"/>
</dbReference>
<dbReference type="GO" id="GO:0006310">
    <property type="term" value="P:DNA recombination"/>
    <property type="evidence" value="ECO:0007669"/>
    <property type="project" value="UniProtKB-KW"/>
</dbReference>
<gene>
    <name evidence="4" type="ORF">LCGC14_0226330</name>
</gene>
<dbReference type="PANTHER" id="PTHR30563:SF0">
    <property type="entry name" value="DNA RECOMBINATION PROTEIN RMUC"/>
    <property type="match status" value="1"/>
</dbReference>
<evidence type="ECO:0000313" key="4">
    <source>
        <dbReference type="EMBL" id="KKN90690.1"/>
    </source>
</evidence>
<keyword evidence="3" id="KW-1133">Transmembrane helix</keyword>
<dbReference type="AlphaFoldDB" id="A0A0F9UBY5"/>
<keyword evidence="2" id="KW-0233">DNA recombination</keyword>
<evidence type="ECO:0000256" key="3">
    <source>
        <dbReference type="SAM" id="Phobius"/>
    </source>
</evidence>
<feature type="transmembrane region" description="Helical" evidence="3">
    <location>
        <begin position="6"/>
        <end position="25"/>
    </location>
</feature>
<proteinExistence type="predicted"/>
<evidence type="ECO:0008006" key="5">
    <source>
        <dbReference type="Google" id="ProtNLM"/>
    </source>
</evidence>
<keyword evidence="1" id="KW-0175">Coiled coil</keyword>
<dbReference type="Pfam" id="PF02646">
    <property type="entry name" value="RmuC"/>
    <property type="match status" value="1"/>
</dbReference>
<protein>
    <recommendedName>
        <fullName evidence="5">DNA recombination protein RmuC</fullName>
    </recommendedName>
</protein>
<sequence>MTLFTIGLIVGLVIGVAVTLIVGWIRSRSDVARHEAVEQRLRETFTALAADALDANSKRLTDQAATTLDGKKALIDQAVKAVNERLTQMATFVQKTESDRKEAFGSLTSSIATLSTTAGELHRMLASSQRRGAWGERMAEDILRLAGLQEKVNYTKQSSADADSGRPDFTFFLPNEYRVNMDVKFPLEAFKAYVDADTDDARAAALKDLVAAVRGHIRAVASRGYIDPAIPTVDYVIVFIPSEQIFAMALSAEPDLMDDALQRKVVLAGPLTLYAMLAVIRQSAERAVLMKEAGEVLDVLTEFGKEWDKYNEEVKRLGDRLEKAADQFEVVSGVRTRQLQRQLNRIPGLQHPSEDEQG</sequence>
<keyword evidence="3" id="KW-0812">Transmembrane</keyword>
<comment type="caution">
    <text evidence="4">The sequence shown here is derived from an EMBL/GenBank/DDBJ whole genome shotgun (WGS) entry which is preliminary data.</text>
</comment>
<dbReference type="EMBL" id="LAZR01000108">
    <property type="protein sequence ID" value="KKN90690.1"/>
    <property type="molecule type" value="Genomic_DNA"/>
</dbReference>